<keyword evidence="2" id="KW-1185">Reference proteome</keyword>
<evidence type="ECO:0000313" key="2">
    <source>
        <dbReference type="Proteomes" id="UP001194468"/>
    </source>
</evidence>
<dbReference type="AlphaFoldDB" id="A0AAD4B9Y4"/>
<feature type="non-terminal residue" evidence="1">
    <location>
        <position position="1"/>
    </location>
</feature>
<name>A0AAD4B9Y4_BOLED</name>
<dbReference type="PANTHER" id="PTHR10622:SF10">
    <property type="entry name" value="HET DOMAIN-CONTAINING PROTEIN"/>
    <property type="match status" value="1"/>
</dbReference>
<reference evidence="1" key="2">
    <citation type="journal article" date="2020" name="Nat. Commun.">
        <title>Large-scale genome sequencing of mycorrhizal fungi provides insights into the early evolution of symbiotic traits.</title>
        <authorList>
            <person name="Miyauchi S."/>
            <person name="Kiss E."/>
            <person name="Kuo A."/>
            <person name="Drula E."/>
            <person name="Kohler A."/>
            <person name="Sanchez-Garcia M."/>
            <person name="Morin E."/>
            <person name="Andreopoulos B."/>
            <person name="Barry K.W."/>
            <person name="Bonito G."/>
            <person name="Buee M."/>
            <person name="Carver A."/>
            <person name="Chen C."/>
            <person name="Cichocki N."/>
            <person name="Clum A."/>
            <person name="Culley D."/>
            <person name="Crous P.W."/>
            <person name="Fauchery L."/>
            <person name="Girlanda M."/>
            <person name="Hayes R.D."/>
            <person name="Keri Z."/>
            <person name="LaButti K."/>
            <person name="Lipzen A."/>
            <person name="Lombard V."/>
            <person name="Magnuson J."/>
            <person name="Maillard F."/>
            <person name="Murat C."/>
            <person name="Nolan M."/>
            <person name="Ohm R.A."/>
            <person name="Pangilinan J."/>
            <person name="Pereira M.F."/>
            <person name="Perotto S."/>
            <person name="Peter M."/>
            <person name="Pfister S."/>
            <person name="Riley R."/>
            <person name="Sitrit Y."/>
            <person name="Stielow J.B."/>
            <person name="Szollosi G."/>
            <person name="Zifcakova L."/>
            <person name="Stursova M."/>
            <person name="Spatafora J.W."/>
            <person name="Tedersoo L."/>
            <person name="Vaario L.M."/>
            <person name="Yamada A."/>
            <person name="Yan M."/>
            <person name="Wang P."/>
            <person name="Xu J."/>
            <person name="Bruns T."/>
            <person name="Baldrian P."/>
            <person name="Vilgalys R."/>
            <person name="Dunand C."/>
            <person name="Henrissat B."/>
            <person name="Grigoriev I.V."/>
            <person name="Hibbett D."/>
            <person name="Nagy L.G."/>
            <person name="Martin F.M."/>
        </authorList>
    </citation>
    <scope>NUCLEOTIDE SEQUENCE</scope>
    <source>
        <strain evidence="1">BED1</strain>
    </source>
</reference>
<sequence length="153" mass="17486">EAVVAMFKWYEGSVLVVVFLRGVRSPSKRGDLMRSLWNTRAWIFQEYRAAKVIRLYTENWKPYLDPDIISEMEKAMGILTHTLRELRPGLDDICQKLTLVSGRKTTLVEDTAYSLFGIFSVSLPVVYGERDKALGRLLAHLLMSSGDMSILAW</sequence>
<reference evidence="1" key="1">
    <citation type="submission" date="2019-10" db="EMBL/GenBank/DDBJ databases">
        <authorList>
            <consortium name="DOE Joint Genome Institute"/>
            <person name="Kuo A."/>
            <person name="Miyauchi S."/>
            <person name="Kiss E."/>
            <person name="Drula E."/>
            <person name="Kohler A."/>
            <person name="Sanchez-Garcia M."/>
            <person name="Andreopoulos B."/>
            <person name="Barry K.W."/>
            <person name="Bonito G."/>
            <person name="Buee M."/>
            <person name="Carver A."/>
            <person name="Chen C."/>
            <person name="Cichocki N."/>
            <person name="Clum A."/>
            <person name="Culley D."/>
            <person name="Crous P.W."/>
            <person name="Fauchery L."/>
            <person name="Girlanda M."/>
            <person name="Hayes R."/>
            <person name="Keri Z."/>
            <person name="LaButti K."/>
            <person name="Lipzen A."/>
            <person name="Lombard V."/>
            <person name="Magnuson J."/>
            <person name="Maillard F."/>
            <person name="Morin E."/>
            <person name="Murat C."/>
            <person name="Nolan M."/>
            <person name="Ohm R."/>
            <person name="Pangilinan J."/>
            <person name="Pereira M."/>
            <person name="Perotto S."/>
            <person name="Peter M."/>
            <person name="Riley R."/>
            <person name="Sitrit Y."/>
            <person name="Stielow B."/>
            <person name="Szollosi G."/>
            <person name="Zifcakova L."/>
            <person name="Stursova M."/>
            <person name="Spatafora J.W."/>
            <person name="Tedersoo L."/>
            <person name="Vaario L.-M."/>
            <person name="Yamada A."/>
            <person name="Yan M."/>
            <person name="Wang P."/>
            <person name="Xu J."/>
            <person name="Bruns T."/>
            <person name="Baldrian P."/>
            <person name="Vilgalys R."/>
            <person name="Henrissat B."/>
            <person name="Grigoriev I.V."/>
            <person name="Hibbett D."/>
            <person name="Nagy L.G."/>
            <person name="Martin F.M."/>
        </authorList>
    </citation>
    <scope>NUCLEOTIDE SEQUENCE</scope>
    <source>
        <strain evidence="1">BED1</strain>
    </source>
</reference>
<protein>
    <submittedName>
        <fullName evidence="1">Uncharacterized protein</fullName>
    </submittedName>
</protein>
<proteinExistence type="predicted"/>
<accession>A0AAD4B9Y4</accession>
<feature type="non-terminal residue" evidence="1">
    <location>
        <position position="153"/>
    </location>
</feature>
<evidence type="ECO:0000313" key="1">
    <source>
        <dbReference type="EMBL" id="KAF8414611.1"/>
    </source>
</evidence>
<gene>
    <name evidence="1" type="ORF">L210DRAFT_3344146</name>
</gene>
<comment type="caution">
    <text evidence="1">The sequence shown here is derived from an EMBL/GenBank/DDBJ whole genome shotgun (WGS) entry which is preliminary data.</text>
</comment>
<organism evidence="1 2">
    <name type="scientific">Boletus edulis BED1</name>
    <dbReference type="NCBI Taxonomy" id="1328754"/>
    <lineage>
        <taxon>Eukaryota</taxon>
        <taxon>Fungi</taxon>
        <taxon>Dikarya</taxon>
        <taxon>Basidiomycota</taxon>
        <taxon>Agaricomycotina</taxon>
        <taxon>Agaricomycetes</taxon>
        <taxon>Agaricomycetidae</taxon>
        <taxon>Boletales</taxon>
        <taxon>Boletineae</taxon>
        <taxon>Boletaceae</taxon>
        <taxon>Boletoideae</taxon>
        <taxon>Boletus</taxon>
    </lineage>
</organism>
<dbReference type="Proteomes" id="UP001194468">
    <property type="component" value="Unassembled WGS sequence"/>
</dbReference>
<dbReference type="PANTHER" id="PTHR10622">
    <property type="entry name" value="HET DOMAIN-CONTAINING PROTEIN"/>
    <property type="match status" value="1"/>
</dbReference>
<dbReference type="EMBL" id="WHUW01000469">
    <property type="protein sequence ID" value="KAF8414611.1"/>
    <property type="molecule type" value="Genomic_DNA"/>
</dbReference>